<accession>A0A382VW83</accession>
<dbReference type="AlphaFoldDB" id="A0A382VW83"/>
<name>A0A382VW83_9ZZZZ</name>
<proteinExistence type="predicted"/>
<protein>
    <submittedName>
        <fullName evidence="1">Uncharacterized protein</fullName>
    </submittedName>
</protein>
<sequence length="53" mass="6253">DLNQVKREQIFITMLEAIHPREAELLLQVKEKKIKCKGLTYNLVKETFPDLLN</sequence>
<gene>
    <name evidence="1" type="ORF">METZ01_LOCUS403494</name>
</gene>
<reference evidence="1" key="1">
    <citation type="submission" date="2018-05" db="EMBL/GenBank/DDBJ databases">
        <authorList>
            <person name="Lanie J.A."/>
            <person name="Ng W.-L."/>
            <person name="Kazmierczak K.M."/>
            <person name="Andrzejewski T.M."/>
            <person name="Davidsen T.M."/>
            <person name="Wayne K.J."/>
            <person name="Tettelin H."/>
            <person name="Glass J.I."/>
            <person name="Rusch D."/>
            <person name="Podicherti R."/>
            <person name="Tsui H.-C.T."/>
            <person name="Winkler M.E."/>
        </authorList>
    </citation>
    <scope>NUCLEOTIDE SEQUENCE</scope>
</reference>
<organism evidence="1">
    <name type="scientific">marine metagenome</name>
    <dbReference type="NCBI Taxonomy" id="408172"/>
    <lineage>
        <taxon>unclassified sequences</taxon>
        <taxon>metagenomes</taxon>
        <taxon>ecological metagenomes</taxon>
    </lineage>
</organism>
<evidence type="ECO:0000313" key="1">
    <source>
        <dbReference type="EMBL" id="SVD50640.1"/>
    </source>
</evidence>
<dbReference type="EMBL" id="UINC01155026">
    <property type="protein sequence ID" value="SVD50640.1"/>
    <property type="molecule type" value="Genomic_DNA"/>
</dbReference>
<feature type="non-terminal residue" evidence="1">
    <location>
        <position position="1"/>
    </location>
</feature>